<dbReference type="EMBL" id="ARZY01000009">
    <property type="protein sequence ID" value="EWH10727.1"/>
    <property type="molecule type" value="Genomic_DNA"/>
</dbReference>
<dbReference type="OrthoDB" id="9775296at2"/>
<proteinExistence type="predicted"/>
<comment type="caution">
    <text evidence="2">The sequence shown here is derived from an EMBL/GenBank/DDBJ whole genome shotgun (WGS) entry which is preliminary data.</text>
</comment>
<dbReference type="PRINTS" id="PR00081">
    <property type="entry name" value="GDHRDH"/>
</dbReference>
<dbReference type="PANTHER" id="PTHR45458:SF1">
    <property type="entry name" value="SHORT CHAIN DEHYDROGENASE"/>
    <property type="match status" value="1"/>
</dbReference>
<reference evidence="2 3" key="1">
    <citation type="journal article" date="2014" name="Genome Announc.">
        <title>Draft Genome Sequence of the Agar-Degrading Bacterium Catenovulum sp. Strain DS-2, Isolated from Intestines of Haliotis diversicolor.</title>
        <authorList>
            <person name="Shan D."/>
            <person name="Li X."/>
            <person name="Gu Z."/>
            <person name="Wei G."/>
            <person name="Gao Z."/>
            <person name="Shao Z."/>
        </authorList>
    </citation>
    <scope>NUCLEOTIDE SEQUENCE [LARGE SCALE GENOMIC DNA]</scope>
    <source>
        <strain evidence="2 3">DS-2</strain>
    </source>
</reference>
<gene>
    <name evidence="2" type="ORF">DS2_06741</name>
</gene>
<dbReference type="Pfam" id="PF00106">
    <property type="entry name" value="adh_short"/>
    <property type="match status" value="1"/>
</dbReference>
<evidence type="ECO:0000256" key="1">
    <source>
        <dbReference type="SAM" id="SignalP"/>
    </source>
</evidence>
<organism evidence="2 3">
    <name type="scientific">Catenovulum agarivorans DS-2</name>
    <dbReference type="NCBI Taxonomy" id="1328313"/>
    <lineage>
        <taxon>Bacteria</taxon>
        <taxon>Pseudomonadati</taxon>
        <taxon>Pseudomonadota</taxon>
        <taxon>Gammaproteobacteria</taxon>
        <taxon>Alteromonadales</taxon>
        <taxon>Alteromonadaceae</taxon>
        <taxon>Catenovulum</taxon>
    </lineage>
</organism>
<name>W7QP29_9ALTE</name>
<evidence type="ECO:0000313" key="3">
    <source>
        <dbReference type="Proteomes" id="UP000019276"/>
    </source>
</evidence>
<feature type="chain" id="PRO_5004898311" evidence="1">
    <location>
        <begin position="22"/>
        <end position="260"/>
    </location>
</feature>
<dbReference type="CDD" id="cd05325">
    <property type="entry name" value="carb_red_sniffer_like_SDR_c"/>
    <property type="match status" value="1"/>
</dbReference>
<dbReference type="InterPro" id="IPR002347">
    <property type="entry name" value="SDR_fam"/>
</dbReference>
<evidence type="ECO:0000313" key="2">
    <source>
        <dbReference type="EMBL" id="EWH10727.1"/>
    </source>
</evidence>
<dbReference type="Gene3D" id="3.40.50.720">
    <property type="entry name" value="NAD(P)-binding Rossmann-like Domain"/>
    <property type="match status" value="1"/>
</dbReference>
<dbReference type="InterPro" id="IPR052184">
    <property type="entry name" value="SDR_enzymes"/>
</dbReference>
<dbReference type="GO" id="GO:0016616">
    <property type="term" value="F:oxidoreductase activity, acting on the CH-OH group of donors, NAD or NADP as acceptor"/>
    <property type="evidence" value="ECO:0007669"/>
    <property type="project" value="TreeGrafter"/>
</dbReference>
<dbReference type="RefSeq" id="WP_035013932.1">
    <property type="nucleotide sequence ID" value="NZ_ARZY01000009.1"/>
</dbReference>
<dbReference type="STRING" id="1328313.DS2_06741"/>
<feature type="signal peptide" evidence="1">
    <location>
        <begin position="1"/>
        <end position="21"/>
    </location>
</feature>
<dbReference type="PANTHER" id="PTHR45458">
    <property type="entry name" value="SHORT-CHAIN DEHYDROGENASE/REDUCTASE SDR"/>
    <property type="match status" value="1"/>
</dbReference>
<dbReference type="InterPro" id="IPR036291">
    <property type="entry name" value="NAD(P)-bd_dom_sf"/>
</dbReference>
<accession>W7QP29</accession>
<dbReference type="Proteomes" id="UP000019276">
    <property type="component" value="Unassembled WGS sequence"/>
</dbReference>
<protein>
    <submittedName>
        <fullName evidence="2">Short-chain dehydrogenase/reductase sDR</fullName>
    </submittedName>
</protein>
<dbReference type="eggNOG" id="COG1028">
    <property type="taxonomic scope" value="Bacteria"/>
</dbReference>
<dbReference type="AlphaFoldDB" id="W7QP29"/>
<keyword evidence="1" id="KW-0732">Signal</keyword>
<keyword evidence="3" id="KW-1185">Reference proteome</keyword>
<dbReference type="SUPFAM" id="SSF51735">
    <property type="entry name" value="NAD(P)-binding Rossmann-fold domains"/>
    <property type="match status" value="1"/>
</dbReference>
<sequence length="260" mass="28272">MTKLIKYLLAFTLFNSAFAHSADVHSPDSIKGTVLITGANRGLGFALSQHFIADGYKVIGTARKPEKAHELKALGAKVVQLDVTDDVSIEQMALTLKDTPIDIVVNNAGYIANLDRGFESFKNTSRRDFLLTYNVNAVGPFMVTRALLPNLMLSTSKVKKVVNISSHGGIVNRPKVNGIYSYDPTKTALNKITIDMSKDLQQFNIAVVALAPGHNKTDMGGENAKLEPEFSMGKAKEVIKGLSMQDTGTFVGYSGFSIKW</sequence>